<keyword evidence="2 3" id="KW-0040">ANK repeat</keyword>
<protein>
    <submittedName>
        <fullName evidence="5">Achain crystal structure of engineered northeast structural genomics consortium target</fullName>
    </submittedName>
</protein>
<dbReference type="PROSITE" id="PS50088">
    <property type="entry name" value="ANK_REPEAT"/>
    <property type="match status" value="2"/>
</dbReference>
<feature type="repeat" description="ANK" evidence="3">
    <location>
        <begin position="88"/>
        <end position="120"/>
    </location>
</feature>
<evidence type="ECO:0000256" key="3">
    <source>
        <dbReference type="PROSITE-ProRule" id="PRU00023"/>
    </source>
</evidence>
<dbReference type="Pfam" id="PF12796">
    <property type="entry name" value="Ank_2"/>
    <property type="match status" value="1"/>
</dbReference>
<name>A0A061RY16_9CHLO</name>
<keyword evidence="1" id="KW-0677">Repeat</keyword>
<organism evidence="5">
    <name type="scientific">Tetraselmis sp. GSL018</name>
    <dbReference type="NCBI Taxonomy" id="582737"/>
    <lineage>
        <taxon>Eukaryota</taxon>
        <taxon>Viridiplantae</taxon>
        <taxon>Chlorophyta</taxon>
        <taxon>core chlorophytes</taxon>
        <taxon>Chlorodendrophyceae</taxon>
        <taxon>Chlorodendrales</taxon>
        <taxon>Chlorodendraceae</taxon>
        <taxon>Tetraselmis</taxon>
    </lineage>
</organism>
<dbReference type="InterPro" id="IPR036770">
    <property type="entry name" value="Ankyrin_rpt-contain_sf"/>
</dbReference>
<dbReference type="AlphaFoldDB" id="A0A061RY16"/>
<dbReference type="PROSITE" id="PS50297">
    <property type="entry name" value="ANK_REP_REGION"/>
    <property type="match status" value="2"/>
</dbReference>
<feature type="region of interest" description="Disordered" evidence="4">
    <location>
        <begin position="147"/>
        <end position="169"/>
    </location>
</feature>
<feature type="repeat" description="ANK" evidence="3">
    <location>
        <begin position="121"/>
        <end position="153"/>
    </location>
</feature>
<evidence type="ECO:0000256" key="1">
    <source>
        <dbReference type="ARBA" id="ARBA00022737"/>
    </source>
</evidence>
<evidence type="ECO:0000313" key="5">
    <source>
        <dbReference type="EMBL" id="JAC75565.1"/>
    </source>
</evidence>
<accession>A0A061RY16</accession>
<dbReference type="PRINTS" id="PR01415">
    <property type="entry name" value="ANKYRIN"/>
</dbReference>
<dbReference type="SUPFAM" id="SSF48403">
    <property type="entry name" value="Ankyrin repeat"/>
    <property type="match status" value="1"/>
</dbReference>
<dbReference type="Gene3D" id="1.25.40.20">
    <property type="entry name" value="Ankyrin repeat-containing domain"/>
    <property type="match status" value="1"/>
</dbReference>
<proteinExistence type="predicted"/>
<evidence type="ECO:0000256" key="2">
    <source>
        <dbReference type="ARBA" id="ARBA00023043"/>
    </source>
</evidence>
<gene>
    <name evidence="5" type="ORF">TSPGSL018_22737</name>
</gene>
<dbReference type="SMART" id="SM00248">
    <property type="entry name" value="ANK"/>
    <property type="match status" value="2"/>
</dbReference>
<dbReference type="InterPro" id="IPR002110">
    <property type="entry name" value="Ankyrin_rpt"/>
</dbReference>
<sequence length="169" mass="17132">MGRLEPGTSPVGGGCHGQVCESALVSHSRLAEAGSGAGGISGTAMSSLAHAGEGEAEPQTLHDWAAQGDARKVAEILETGQVDARDSEGCTALHFAADRGNREMVQLLLRHGADPNAADVDGATPLHYAALCGNKEVCVLLMEGGADASARDGSGQTASDLSPGGWEIW</sequence>
<dbReference type="PANTHER" id="PTHR24171">
    <property type="entry name" value="ANKYRIN REPEAT DOMAIN-CONTAINING PROTEIN 39-RELATED"/>
    <property type="match status" value="1"/>
</dbReference>
<evidence type="ECO:0000256" key="4">
    <source>
        <dbReference type="SAM" id="MobiDB-lite"/>
    </source>
</evidence>
<reference evidence="5" key="1">
    <citation type="submission" date="2014-05" db="EMBL/GenBank/DDBJ databases">
        <title>The transcriptome of the halophilic microalga Tetraselmis sp. GSL018 isolated from the Great Salt Lake, Utah.</title>
        <authorList>
            <person name="Jinkerson R.E."/>
            <person name="D'Adamo S."/>
            <person name="Posewitz M.C."/>
        </authorList>
    </citation>
    <scope>NUCLEOTIDE SEQUENCE</scope>
    <source>
        <strain evidence="5">GSL018</strain>
    </source>
</reference>
<dbReference type="EMBL" id="GBEZ01010078">
    <property type="protein sequence ID" value="JAC75565.1"/>
    <property type="molecule type" value="Transcribed_RNA"/>
</dbReference>